<evidence type="ECO:0000313" key="6">
    <source>
        <dbReference type="RefSeq" id="XP_039134641.1"/>
    </source>
</evidence>
<keyword evidence="1 2" id="KW-0694">RNA-binding</keyword>
<feature type="compositionally biased region" description="Polar residues" evidence="3">
    <location>
        <begin position="103"/>
        <end position="114"/>
    </location>
</feature>
<dbReference type="SMART" id="SM00360">
    <property type="entry name" value="RRM"/>
    <property type="match status" value="1"/>
</dbReference>
<dbReference type="AlphaFoldDB" id="A0AB40C747"/>
<dbReference type="GeneID" id="120272004"/>
<dbReference type="GO" id="GO:0003723">
    <property type="term" value="F:RNA binding"/>
    <property type="evidence" value="ECO:0007669"/>
    <property type="project" value="UniProtKB-UniRule"/>
</dbReference>
<feature type="domain" description="RRM" evidence="4">
    <location>
        <begin position="125"/>
        <end position="210"/>
    </location>
</feature>
<reference evidence="6" key="1">
    <citation type="submission" date="2025-08" db="UniProtKB">
        <authorList>
            <consortium name="RefSeq"/>
        </authorList>
    </citation>
    <scope>IDENTIFICATION</scope>
</reference>
<dbReference type="Gene3D" id="3.30.70.330">
    <property type="match status" value="1"/>
</dbReference>
<dbReference type="SUPFAM" id="SSF54928">
    <property type="entry name" value="RNA-binding domain, RBD"/>
    <property type="match status" value="1"/>
</dbReference>
<evidence type="ECO:0000313" key="5">
    <source>
        <dbReference type="Proteomes" id="UP001515500"/>
    </source>
</evidence>
<dbReference type="PANTHER" id="PTHR10501">
    <property type="entry name" value="U1 SMALL NUCLEAR RIBONUCLEOPROTEIN A/U2 SMALL NUCLEAR RIBONUCLEOPROTEIN B"/>
    <property type="match status" value="1"/>
</dbReference>
<evidence type="ECO:0000256" key="3">
    <source>
        <dbReference type="SAM" id="MobiDB-lite"/>
    </source>
</evidence>
<evidence type="ECO:0000259" key="4">
    <source>
        <dbReference type="PROSITE" id="PS50102"/>
    </source>
</evidence>
<accession>A0AB40C747</accession>
<evidence type="ECO:0000256" key="2">
    <source>
        <dbReference type="PROSITE-ProRule" id="PRU00176"/>
    </source>
</evidence>
<dbReference type="InterPro" id="IPR000504">
    <property type="entry name" value="RRM_dom"/>
</dbReference>
<dbReference type="PROSITE" id="PS50102">
    <property type="entry name" value="RRM"/>
    <property type="match status" value="1"/>
</dbReference>
<feature type="region of interest" description="Disordered" evidence="3">
    <location>
        <begin position="87"/>
        <end position="120"/>
    </location>
</feature>
<dbReference type="CDD" id="cd21618">
    <property type="entry name" value="RRM_AtNSRA_like"/>
    <property type="match status" value="1"/>
</dbReference>
<keyword evidence="5" id="KW-1185">Reference proteome</keyword>
<sequence length="223" mass="25106">MADRYWRYADPRHPLEVSSHSPVAAPLKRQRSEYSELYASPESYGYHPFDEERIPHRVIGDTESLGASYDRYLRSGEISLYASGESVRTMTGGRGSHHVSGLESRNIQYSSNGRPDTPLPPDASNTLYVDGLPADCTQREVAHIFRPFVGFREVRLVCKERYTGGDPFVLCFVDFKTPGQAAVALEALQGYIFDEHDRQSANMRLQFARFSGPRLSGGSRSRH</sequence>
<dbReference type="RefSeq" id="XP_039134641.1">
    <property type="nucleotide sequence ID" value="XM_039278707.1"/>
</dbReference>
<protein>
    <submittedName>
        <fullName evidence="6">RNA-binding protein 1-like</fullName>
    </submittedName>
</protein>
<dbReference type="InterPro" id="IPR012677">
    <property type="entry name" value="Nucleotide-bd_a/b_plait_sf"/>
</dbReference>
<gene>
    <name evidence="6" type="primary">LOC120272004</name>
</gene>
<evidence type="ECO:0000256" key="1">
    <source>
        <dbReference type="ARBA" id="ARBA00022884"/>
    </source>
</evidence>
<dbReference type="Proteomes" id="UP001515500">
    <property type="component" value="Chromosome 11"/>
</dbReference>
<proteinExistence type="predicted"/>
<dbReference type="Pfam" id="PF00076">
    <property type="entry name" value="RRM_1"/>
    <property type="match status" value="1"/>
</dbReference>
<name>A0AB40C747_DIOCR</name>
<dbReference type="InterPro" id="IPR035979">
    <property type="entry name" value="RBD_domain_sf"/>
</dbReference>
<organism evidence="5 6">
    <name type="scientific">Dioscorea cayennensis subsp. rotundata</name>
    <name type="common">White Guinea yam</name>
    <name type="synonym">Dioscorea rotundata</name>
    <dbReference type="NCBI Taxonomy" id="55577"/>
    <lineage>
        <taxon>Eukaryota</taxon>
        <taxon>Viridiplantae</taxon>
        <taxon>Streptophyta</taxon>
        <taxon>Embryophyta</taxon>
        <taxon>Tracheophyta</taxon>
        <taxon>Spermatophyta</taxon>
        <taxon>Magnoliopsida</taxon>
        <taxon>Liliopsida</taxon>
        <taxon>Dioscoreales</taxon>
        <taxon>Dioscoreaceae</taxon>
        <taxon>Dioscorea</taxon>
    </lineage>
</organism>